<dbReference type="InterPro" id="IPR038765">
    <property type="entry name" value="Papain-like_cys_pep_sf"/>
</dbReference>
<reference evidence="2 3" key="1">
    <citation type="submission" date="2024-05" db="EMBL/GenBank/DDBJ databases">
        <title>Genome sequence of Ponticoccus litoralis KCCM 90028.</title>
        <authorList>
            <person name="Kim J.M."/>
            <person name="Lee J.K."/>
            <person name="Choi B.J."/>
            <person name="Bayburt H."/>
            <person name="Baek J.H."/>
            <person name="Jeon C.O."/>
        </authorList>
    </citation>
    <scope>NUCLEOTIDE SEQUENCE [LARGE SCALE GENOMIC DNA]</scope>
    <source>
        <strain evidence="2 3">KCCM 90028</strain>
    </source>
</reference>
<dbReference type="InterPro" id="IPR002931">
    <property type="entry name" value="Transglutaminase-like"/>
</dbReference>
<proteinExistence type="predicted"/>
<dbReference type="SMART" id="SM00460">
    <property type="entry name" value="TGc"/>
    <property type="match status" value="1"/>
</dbReference>
<dbReference type="Pfam" id="PF01841">
    <property type="entry name" value="Transglut_core"/>
    <property type="match status" value="1"/>
</dbReference>
<comment type="caution">
    <text evidence="2">The sequence shown here is derived from an EMBL/GenBank/DDBJ whole genome shotgun (WGS) entry which is preliminary data.</text>
</comment>
<dbReference type="RefSeq" id="WP_347165510.1">
    <property type="nucleotide sequence ID" value="NZ_JBDNCH010000002.1"/>
</dbReference>
<dbReference type="EMBL" id="JBDNCH010000002">
    <property type="protein sequence ID" value="MEN9060311.1"/>
    <property type="molecule type" value="Genomic_DNA"/>
</dbReference>
<organism evidence="2 3">
    <name type="scientific">Ponticoccus litoralis</name>
    <dbReference type="NCBI Taxonomy" id="422297"/>
    <lineage>
        <taxon>Bacteria</taxon>
        <taxon>Pseudomonadati</taxon>
        <taxon>Pseudomonadota</taxon>
        <taxon>Alphaproteobacteria</taxon>
        <taxon>Rhodobacterales</taxon>
        <taxon>Roseobacteraceae</taxon>
        <taxon>Ponticoccus</taxon>
    </lineage>
</organism>
<dbReference type="SUPFAM" id="SSF54001">
    <property type="entry name" value="Cysteine proteinases"/>
    <property type="match status" value="1"/>
</dbReference>
<keyword evidence="3" id="KW-1185">Reference proteome</keyword>
<name>A0AAW9S654_9RHOB</name>
<protein>
    <submittedName>
        <fullName evidence="2">Transglutaminase family protein</fullName>
    </submittedName>
</protein>
<dbReference type="AlphaFoldDB" id="A0AAW9S654"/>
<evidence type="ECO:0000313" key="3">
    <source>
        <dbReference type="Proteomes" id="UP001428774"/>
    </source>
</evidence>
<dbReference type="Proteomes" id="UP001428774">
    <property type="component" value="Unassembled WGS sequence"/>
</dbReference>
<evidence type="ECO:0000259" key="1">
    <source>
        <dbReference type="SMART" id="SM00460"/>
    </source>
</evidence>
<dbReference type="Pfam" id="PF08379">
    <property type="entry name" value="Bact_transglu_N"/>
    <property type="match status" value="1"/>
</dbReference>
<accession>A0AAW9S654</accession>
<feature type="domain" description="Transglutaminase-like" evidence="1">
    <location>
        <begin position="157"/>
        <end position="221"/>
    </location>
</feature>
<dbReference type="PANTHER" id="PTHR33490">
    <property type="entry name" value="BLR5614 PROTEIN-RELATED"/>
    <property type="match status" value="1"/>
</dbReference>
<evidence type="ECO:0000313" key="2">
    <source>
        <dbReference type="EMBL" id="MEN9060311.1"/>
    </source>
</evidence>
<dbReference type="InterPro" id="IPR013589">
    <property type="entry name" value="Bac_transglu_N"/>
</dbReference>
<dbReference type="Gene3D" id="3.10.620.30">
    <property type="match status" value="1"/>
</dbReference>
<sequence length="265" mass="28943">MRLKISHTTRYRFDEAVTSGLQQLRKTPKPHAGQKILTWDTRIEGGKPELAFEDQHNNRVELISFGRGVTEVVVTSEGEVEIGNNNGVVGRHRGPAPLWLFRRMTPRTKAGPAVRALARGIEGDSDLDRAHALMRAISEGVTYEIGVTDSGSTAEETLEAGKGVCQDMAHVFVACARQLGLPARYVSGYLMLNDREAQEAMHAWAEAHIPGLGWVGFDPSNCISPDDRYVRVATGLDYDEAAPVRGTRVGGEKEVLAVAIEVAQQ</sequence>
<dbReference type="PANTHER" id="PTHR33490:SF6">
    <property type="entry name" value="SLL1049 PROTEIN"/>
    <property type="match status" value="1"/>
</dbReference>
<gene>
    <name evidence="2" type="ORF">ABFB10_03955</name>
</gene>